<gene>
    <name evidence="2" type="ORF">JHT90_01260</name>
</gene>
<dbReference type="AlphaFoldDB" id="A0A974NG74"/>
<feature type="transmembrane region" description="Helical" evidence="1">
    <location>
        <begin position="166"/>
        <end position="185"/>
    </location>
</feature>
<dbReference type="KEGG" id="eaz:JHT90_01260"/>
<keyword evidence="1" id="KW-0472">Membrane</keyword>
<organism evidence="2 3">
    <name type="scientific">Entomomonas asaccharolytica</name>
    <dbReference type="NCBI Taxonomy" id="2785331"/>
    <lineage>
        <taxon>Bacteria</taxon>
        <taxon>Pseudomonadati</taxon>
        <taxon>Pseudomonadota</taxon>
        <taxon>Gammaproteobacteria</taxon>
        <taxon>Pseudomonadales</taxon>
        <taxon>Pseudomonadaceae</taxon>
        <taxon>Entomomonas</taxon>
    </lineage>
</organism>
<dbReference type="Proteomes" id="UP000595278">
    <property type="component" value="Chromosome"/>
</dbReference>
<accession>A0A974NG74</accession>
<sequence length="500" mass="56017">MKQQQHAKKDNLFLYSNQTIRQKRVSLVASLILQCLLVLAIAFGVYAWLVNDQFKLSMRQQADAVGQSLLTQTAERAAELLAIDDKLGLNILLGSLAKNPLVADVGIYDGEGNELFRAGLKQFTHTNKTDLYKEKLAVQKQPNVELRLRLNHQQFQLPWVVSIERAIIIAGILLVAVLIFIFRLGRKITVPIAQLREWVRDPVMPVPASDRQDEIGALARELQTKLITAEEIEAYYAQFIEPEPEVVEAEVVNIKQAEDELTDSNFDQSFLDEIACFDSAESTDKDIAVASDSLATDKQESESAVTIPPPTQTAVLYIRLGGQDKLKLLSKERLINLLQRYRDCLDQTVRIYKGEIHTLNDGSSLVLFHGRGNDTDTYLTHAICCGELMRGLSHELQVELADTNITLLLQIALAQGTDLLGLTPQELLENATIKLAQSLVDHSRNLLLMDQSVASDERIGILAKIRGLANPTDTFCIERVLEPYAEVLEKQLRNMRNNKL</sequence>
<dbReference type="GO" id="GO:0016301">
    <property type="term" value="F:kinase activity"/>
    <property type="evidence" value="ECO:0007669"/>
    <property type="project" value="UniProtKB-KW"/>
</dbReference>
<evidence type="ECO:0000256" key="1">
    <source>
        <dbReference type="SAM" id="Phobius"/>
    </source>
</evidence>
<keyword evidence="1" id="KW-0812">Transmembrane</keyword>
<proteinExistence type="predicted"/>
<evidence type="ECO:0000313" key="2">
    <source>
        <dbReference type="EMBL" id="QQP85914.1"/>
    </source>
</evidence>
<keyword evidence="2" id="KW-0808">Transferase</keyword>
<name>A0A974NG74_9GAMM</name>
<keyword evidence="1" id="KW-1133">Transmembrane helix</keyword>
<reference evidence="2 3" key="1">
    <citation type="submission" date="2021-01" db="EMBL/GenBank/DDBJ databases">
        <title>Entomomonas sp. F2A isolated from a house cricket (Acheta domesticus).</title>
        <authorList>
            <person name="Spergser J."/>
            <person name="Busse H.-J."/>
        </authorList>
    </citation>
    <scope>NUCLEOTIDE SEQUENCE [LARGE SCALE GENOMIC DNA]</scope>
    <source>
        <strain evidence="2 3">F2A</strain>
    </source>
</reference>
<dbReference type="RefSeq" id="WP_201093130.1">
    <property type="nucleotide sequence ID" value="NZ_CP067393.1"/>
</dbReference>
<dbReference type="EMBL" id="CP067393">
    <property type="protein sequence ID" value="QQP85914.1"/>
    <property type="molecule type" value="Genomic_DNA"/>
</dbReference>
<keyword evidence="2" id="KW-0418">Kinase</keyword>
<keyword evidence="3" id="KW-1185">Reference proteome</keyword>
<evidence type="ECO:0000313" key="3">
    <source>
        <dbReference type="Proteomes" id="UP000595278"/>
    </source>
</evidence>
<feature type="transmembrane region" description="Helical" evidence="1">
    <location>
        <begin position="25"/>
        <end position="49"/>
    </location>
</feature>
<protein>
    <submittedName>
        <fullName evidence="2">Histidine kinase</fullName>
    </submittedName>
</protein>